<proteinExistence type="predicted"/>
<evidence type="ECO:0000256" key="1">
    <source>
        <dbReference type="SAM" id="MobiDB-lite"/>
    </source>
</evidence>
<gene>
    <name evidence="2" type="ORF">V6N12_069159</name>
</gene>
<sequence>MCTLPPRKGVIVPTLQGDQFTPVSVGWMHKEYMRRMDIIDATPKNLAMPEEAVGPSTKLSTVQPAPANPQPSPIATADPEPVAPEAPTTAAQQSASAQPSAIT</sequence>
<dbReference type="Proteomes" id="UP001472677">
    <property type="component" value="Unassembled WGS sequence"/>
</dbReference>
<organism evidence="2 3">
    <name type="scientific">Hibiscus sabdariffa</name>
    <name type="common">roselle</name>
    <dbReference type="NCBI Taxonomy" id="183260"/>
    <lineage>
        <taxon>Eukaryota</taxon>
        <taxon>Viridiplantae</taxon>
        <taxon>Streptophyta</taxon>
        <taxon>Embryophyta</taxon>
        <taxon>Tracheophyta</taxon>
        <taxon>Spermatophyta</taxon>
        <taxon>Magnoliopsida</taxon>
        <taxon>eudicotyledons</taxon>
        <taxon>Gunneridae</taxon>
        <taxon>Pentapetalae</taxon>
        <taxon>rosids</taxon>
        <taxon>malvids</taxon>
        <taxon>Malvales</taxon>
        <taxon>Malvaceae</taxon>
        <taxon>Malvoideae</taxon>
        <taxon>Hibiscus</taxon>
    </lineage>
</organism>
<feature type="compositionally biased region" description="Low complexity" evidence="1">
    <location>
        <begin position="75"/>
        <end position="103"/>
    </location>
</feature>
<evidence type="ECO:0000313" key="2">
    <source>
        <dbReference type="EMBL" id="KAK8578815.1"/>
    </source>
</evidence>
<accession>A0ABR2FD35</accession>
<reference evidence="2 3" key="1">
    <citation type="journal article" date="2024" name="G3 (Bethesda)">
        <title>Genome assembly of Hibiscus sabdariffa L. provides insights into metabolisms of medicinal natural products.</title>
        <authorList>
            <person name="Kim T."/>
        </authorList>
    </citation>
    <scope>NUCLEOTIDE SEQUENCE [LARGE SCALE GENOMIC DNA]</scope>
    <source>
        <strain evidence="2">TK-2024</strain>
        <tissue evidence="2">Old leaves</tissue>
    </source>
</reference>
<name>A0ABR2FD35_9ROSI</name>
<feature type="region of interest" description="Disordered" evidence="1">
    <location>
        <begin position="47"/>
        <end position="103"/>
    </location>
</feature>
<protein>
    <submittedName>
        <fullName evidence="2">Uncharacterized protein</fullName>
    </submittedName>
</protein>
<comment type="caution">
    <text evidence="2">The sequence shown here is derived from an EMBL/GenBank/DDBJ whole genome shotgun (WGS) entry which is preliminary data.</text>
</comment>
<dbReference type="EMBL" id="JBBPBM010000006">
    <property type="protein sequence ID" value="KAK8578815.1"/>
    <property type="molecule type" value="Genomic_DNA"/>
</dbReference>
<keyword evidence="3" id="KW-1185">Reference proteome</keyword>
<evidence type="ECO:0000313" key="3">
    <source>
        <dbReference type="Proteomes" id="UP001472677"/>
    </source>
</evidence>